<dbReference type="Proteomes" id="UP001524435">
    <property type="component" value="Unassembled WGS sequence"/>
</dbReference>
<evidence type="ECO:0000313" key="5">
    <source>
        <dbReference type="Proteomes" id="UP001524435"/>
    </source>
</evidence>
<dbReference type="InterPro" id="IPR036291">
    <property type="entry name" value="NAD(P)-bd_dom_sf"/>
</dbReference>
<comment type="caution">
    <text evidence="4">The sequence shown here is derived from an EMBL/GenBank/DDBJ whole genome shotgun (WGS) entry which is preliminary data.</text>
</comment>
<dbReference type="Gene3D" id="3.90.25.10">
    <property type="entry name" value="UDP-galactose 4-epimerase, domain 1"/>
    <property type="match status" value="1"/>
</dbReference>
<feature type="domain" description="RmlD-like substrate binding" evidence="3">
    <location>
        <begin position="1"/>
        <end position="278"/>
    </location>
</feature>
<dbReference type="EMBL" id="JANGCH010000001">
    <property type="protein sequence ID" value="MCQ5120708.1"/>
    <property type="molecule type" value="Genomic_DNA"/>
</dbReference>
<dbReference type="PANTHER" id="PTHR10491">
    <property type="entry name" value="DTDP-4-DEHYDRORHAMNOSE REDUCTASE"/>
    <property type="match status" value="1"/>
</dbReference>
<comment type="pathway">
    <text evidence="2">Carbohydrate biosynthesis; dTDP-L-rhamnose biosynthesis.</text>
</comment>
<evidence type="ECO:0000313" key="4">
    <source>
        <dbReference type="EMBL" id="MCQ5120708.1"/>
    </source>
</evidence>
<dbReference type="InterPro" id="IPR005913">
    <property type="entry name" value="dTDP_dehydrorham_reduct"/>
</dbReference>
<sequence length="280" mass="31536">MKILVTGVKGQLGYDVVNEAEQRGIEAVGVDIEEMDITDASQVDQVIKSGHYDAVVHCAAWTAVDKAEEMVDVCRKVNAEGTANIAKVCAELDIPMMYFSTDYVFDGEGVRPWEEYDERHPLNVYGQTKYEGELAVEKLKKFFIVRIAWVFGKNGNNFIKTMLRLGKEKGAVSVVNDQIGSPTYTYDLARLVVDMIQTDAYGIYHATNEGLCSWYEFACEIFKQAKMDVAVTPVDSDAFPAKAKRPKNSRMNRSELDKHGFTRLPSWQDALSRYLKEIAE</sequence>
<accession>A0ABT1SHL6</accession>
<comment type="similarity">
    <text evidence="1 2">Belongs to the dTDP-4-dehydrorhamnose reductase family.</text>
</comment>
<gene>
    <name evidence="4" type="primary">rfbD</name>
    <name evidence="4" type="ORF">NE663_00335</name>
</gene>
<evidence type="ECO:0000256" key="1">
    <source>
        <dbReference type="ARBA" id="ARBA00010944"/>
    </source>
</evidence>
<dbReference type="InterPro" id="IPR029903">
    <property type="entry name" value="RmlD-like-bd"/>
</dbReference>
<dbReference type="EC" id="1.1.1.133" evidence="2"/>
<protein>
    <recommendedName>
        <fullName evidence="2">dTDP-4-dehydrorhamnose reductase</fullName>
        <ecNumber evidence="2">1.1.1.133</ecNumber>
    </recommendedName>
</protein>
<dbReference type="SUPFAM" id="SSF51735">
    <property type="entry name" value="NAD(P)-binding Rossmann-fold domains"/>
    <property type="match status" value="1"/>
</dbReference>
<reference evidence="4 5" key="1">
    <citation type="submission" date="2022-06" db="EMBL/GenBank/DDBJ databases">
        <title>Isolation of gut microbiota from human fecal samples.</title>
        <authorList>
            <person name="Pamer E.G."/>
            <person name="Barat B."/>
            <person name="Waligurski E."/>
            <person name="Medina S."/>
            <person name="Paddock L."/>
            <person name="Mostad J."/>
        </authorList>
    </citation>
    <scope>NUCLEOTIDE SEQUENCE [LARGE SCALE GENOMIC DNA]</scope>
    <source>
        <strain evidence="4 5">DFI.6.1</strain>
    </source>
</reference>
<keyword evidence="2" id="KW-0521">NADP</keyword>
<evidence type="ECO:0000256" key="2">
    <source>
        <dbReference type="RuleBase" id="RU364082"/>
    </source>
</evidence>
<keyword evidence="5" id="KW-1185">Reference proteome</keyword>
<evidence type="ECO:0000259" key="3">
    <source>
        <dbReference type="Pfam" id="PF04321"/>
    </source>
</evidence>
<dbReference type="Gene3D" id="3.40.50.720">
    <property type="entry name" value="NAD(P)-binding Rossmann-like Domain"/>
    <property type="match status" value="1"/>
</dbReference>
<dbReference type="GO" id="GO:0008831">
    <property type="term" value="F:dTDP-4-dehydrorhamnose reductase activity"/>
    <property type="evidence" value="ECO:0007669"/>
    <property type="project" value="UniProtKB-EC"/>
</dbReference>
<comment type="function">
    <text evidence="2">Catalyzes the reduction of dTDP-6-deoxy-L-lyxo-4-hexulose to yield dTDP-L-rhamnose.</text>
</comment>
<dbReference type="CDD" id="cd05254">
    <property type="entry name" value="dTDP_HR_like_SDR_e"/>
    <property type="match status" value="1"/>
</dbReference>
<dbReference type="PANTHER" id="PTHR10491:SF4">
    <property type="entry name" value="METHIONINE ADENOSYLTRANSFERASE 2 SUBUNIT BETA"/>
    <property type="match status" value="1"/>
</dbReference>
<dbReference type="Pfam" id="PF04321">
    <property type="entry name" value="RmlD_sub_bind"/>
    <property type="match status" value="1"/>
</dbReference>
<proteinExistence type="inferred from homology"/>
<dbReference type="NCBIfam" id="TIGR01214">
    <property type="entry name" value="rmlD"/>
    <property type="match status" value="1"/>
</dbReference>
<keyword evidence="2 4" id="KW-0560">Oxidoreductase</keyword>
<organism evidence="4 5">
    <name type="scientific">Massilicoli timonensis</name>
    <dbReference type="NCBI Taxonomy" id="2015901"/>
    <lineage>
        <taxon>Bacteria</taxon>
        <taxon>Bacillati</taxon>
        <taxon>Bacillota</taxon>
        <taxon>Erysipelotrichia</taxon>
        <taxon>Erysipelotrichales</taxon>
        <taxon>Erysipelotrichaceae</taxon>
        <taxon>Massilicoli</taxon>
    </lineage>
</organism>
<dbReference type="RefSeq" id="WP_102267653.1">
    <property type="nucleotide sequence ID" value="NZ_JANGCH010000001.1"/>
</dbReference>
<name>A0ABT1SHL6_9FIRM</name>